<name>A0A1M6DLK0_9ACTN</name>
<dbReference type="SMART" id="SM00014">
    <property type="entry name" value="acidPPc"/>
    <property type="match status" value="1"/>
</dbReference>
<dbReference type="Gene3D" id="3.40.50.10330">
    <property type="entry name" value="Probable inorganic polyphosphate/atp-NAD kinase, domain 1"/>
    <property type="match status" value="1"/>
</dbReference>
<dbReference type="InterPro" id="IPR036938">
    <property type="entry name" value="PAP2/HPO_sf"/>
</dbReference>
<keyword evidence="5 7" id="KW-1133">Transmembrane helix</keyword>
<evidence type="ECO:0000256" key="6">
    <source>
        <dbReference type="ARBA" id="ARBA00023136"/>
    </source>
</evidence>
<protein>
    <submittedName>
        <fullName evidence="9">Diacylglycerol kinase family enzyme</fullName>
    </submittedName>
</protein>
<dbReference type="STRING" id="1123357.SAMN02745244_00955"/>
<dbReference type="RefSeq" id="WP_073186402.1">
    <property type="nucleotide sequence ID" value="NZ_FQZG01000013.1"/>
</dbReference>
<evidence type="ECO:0000256" key="3">
    <source>
        <dbReference type="ARBA" id="ARBA00022692"/>
    </source>
</evidence>
<evidence type="ECO:0000256" key="2">
    <source>
        <dbReference type="ARBA" id="ARBA00022475"/>
    </source>
</evidence>
<dbReference type="Pfam" id="PF00781">
    <property type="entry name" value="DAGK_cat"/>
    <property type="match status" value="1"/>
</dbReference>
<keyword evidence="6 7" id="KW-0472">Membrane</keyword>
<keyword evidence="4" id="KW-0378">Hydrolase</keyword>
<organism evidence="9 10">
    <name type="scientific">Tessaracoccus bendigoensis DSM 12906</name>
    <dbReference type="NCBI Taxonomy" id="1123357"/>
    <lineage>
        <taxon>Bacteria</taxon>
        <taxon>Bacillati</taxon>
        <taxon>Actinomycetota</taxon>
        <taxon>Actinomycetes</taxon>
        <taxon>Propionibacteriales</taxon>
        <taxon>Propionibacteriaceae</taxon>
        <taxon>Tessaracoccus</taxon>
    </lineage>
</organism>
<dbReference type="GO" id="GO:0016787">
    <property type="term" value="F:hydrolase activity"/>
    <property type="evidence" value="ECO:0007669"/>
    <property type="project" value="UniProtKB-KW"/>
</dbReference>
<keyword evidence="9" id="KW-0418">Kinase</keyword>
<evidence type="ECO:0000256" key="7">
    <source>
        <dbReference type="SAM" id="Phobius"/>
    </source>
</evidence>
<dbReference type="InterPro" id="IPR001206">
    <property type="entry name" value="Diacylglycerol_kinase_cat_dom"/>
</dbReference>
<feature type="transmembrane region" description="Helical" evidence="7">
    <location>
        <begin position="177"/>
        <end position="198"/>
    </location>
</feature>
<evidence type="ECO:0000256" key="4">
    <source>
        <dbReference type="ARBA" id="ARBA00022801"/>
    </source>
</evidence>
<dbReference type="InterPro" id="IPR000326">
    <property type="entry name" value="PAP2/HPO"/>
</dbReference>
<sequence length="505" mass="52526">MRRHLPLLTTLLTGVAVIAWTLWIPTALDRLWAWPYLPKGPFPGQLAEVWAQVSQPTVSYLAMIGLVVALFRCRWRDLAGSVLLAGILTVSSVTVLKSLVARPRPSTPWLGNLGADASFPSGHAAAATALAIAVVQVTWTLTGGRRPTVIATVGAVLTASAVAIGRLLLGVHHVSDVLGAALIACFAASLSALITGAWRTASTATQPKAIHVVWHTHRVRGLAGAQARLAREAAARGCPPPVWLATERDGHGVAQARQAVLDGADLVIALGGDGTIRQVLTAVGTAADVAVLPAGSGNLLAKNLDIPLDLGRAIWLALDGQATPLDLMRVEFTDLDDAVAAVMVGAGADAAVLEDTSERAKRFGGPLAYLLAGRRHIGARPSAVTVTVDGTAHAFDASLVTVGNVGSLHPGIALMPSADPSDGRLEVLVASPRGAADVLKMMFDVLLVRDPIPRTARFSGSVVDLRFGIPTPFQVDGDVVGRIDEAKVAVLPGAARLVTRARGHR</sequence>
<dbReference type="GO" id="GO:0016301">
    <property type="term" value="F:kinase activity"/>
    <property type="evidence" value="ECO:0007669"/>
    <property type="project" value="UniProtKB-KW"/>
</dbReference>
<evidence type="ECO:0000256" key="5">
    <source>
        <dbReference type="ARBA" id="ARBA00022989"/>
    </source>
</evidence>
<dbReference type="Gene3D" id="1.20.144.10">
    <property type="entry name" value="Phosphatidic acid phosphatase type 2/haloperoxidase"/>
    <property type="match status" value="1"/>
</dbReference>
<dbReference type="SUPFAM" id="SSF111331">
    <property type="entry name" value="NAD kinase/diacylglycerol kinase-like"/>
    <property type="match status" value="1"/>
</dbReference>
<dbReference type="AlphaFoldDB" id="A0A1M6DLK0"/>
<dbReference type="InterPro" id="IPR017438">
    <property type="entry name" value="ATP-NAD_kinase_N"/>
</dbReference>
<dbReference type="PANTHER" id="PTHR14969">
    <property type="entry name" value="SPHINGOSINE-1-PHOSPHATE PHOSPHOHYDROLASE"/>
    <property type="match status" value="1"/>
</dbReference>
<feature type="transmembrane region" description="Helical" evidence="7">
    <location>
        <begin position="149"/>
        <end position="171"/>
    </location>
</feature>
<dbReference type="PANTHER" id="PTHR14969:SF62">
    <property type="entry name" value="DECAPRENYLPHOSPHORYL-5-PHOSPHORIBOSE PHOSPHATASE RV3807C-RELATED"/>
    <property type="match status" value="1"/>
</dbReference>
<dbReference type="Proteomes" id="UP000184512">
    <property type="component" value="Unassembled WGS sequence"/>
</dbReference>
<keyword evidence="9" id="KW-0808">Transferase</keyword>
<dbReference type="SUPFAM" id="SSF48317">
    <property type="entry name" value="Acid phosphatase/Vanadium-dependent haloperoxidase"/>
    <property type="match status" value="1"/>
</dbReference>
<dbReference type="Gene3D" id="2.60.200.40">
    <property type="match status" value="1"/>
</dbReference>
<evidence type="ECO:0000259" key="8">
    <source>
        <dbReference type="PROSITE" id="PS50146"/>
    </source>
</evidence>
<comment type="subcellular location">
    <subcellularLocation>
        <location evidence="1">Cell membrane</location>
        <topology evidence="1">Multi-pass membrane protein</topology>
    </subcellularLocation>
</comment>
<feature type="transmembrane region" description="Helical" evidence="7">
    <location>
        <begin position="53"/>
        <end position="71"/>
    </location>
</feature>
<dbReference type="InterPro" id="IPR016064">
    <property type="entry name" value="NAD/diacylglycerol_kinase_sf"/>
</dbReference>
<accession>A0A1M6DLK0</accession>
<evidence type="ECO:0000256" key="1">
    <source>
        <dbReference type="ARBA" id="ARBA00004651"/>
    </source>
</evidence>
<evidence type="ECO:0000313" key="10">
    <source>
        <dbReference type="Proteomes" id="UP000184512"/>
    </source>
</evidence>
<proteinExistence type="predicted"/>
<keyword evidence="10" id="KW-1185">Reference proteome</keyword>
<evidence type="ECO:0000313" key="9">
    <source>
        <dbReference type="EMBL" id="SHI73868.1"/>
    </source>
</evidence>
<keyword evidence="3 7" id="KW-0812">Transmembrane</keyword>
<dbReference type="PROSITE" id="PS50146">
    <property type="entry name" value="DAGK"/>
    <property type="match status" value="1"/>
</dbReference>
<dbReference type="OrthoDB" id="3171056at2"/>
<feature type="domain" description="DAGKc" evidence="8">
    <location>
        <begin position="205"/>
        <end position="334"/>
    </location>
</feature>
<gene>
    <name evidence="9" type="ORF">SAMN02745244_00955</name>
</gene>
<feature type="transmembrane region" description="Helical" evidence="7">
    <location>
        <begin position="7"/>
        <end position="28"/>
    </location>
</feature>
<dbReference type="EMBL" id="FQZG01000013">
    <property type="protein sequence ID" value="SHI73868.1"/>
    <property type="molecule type" value="Genomic_DNA"/>
</dbReference>
<dbReference type="InterPro" id="IPR045540">
    <property type="entry name" value="YegS/DAGK_C"/>
</dbReference>
<reference evidence="9 10" key="1">
    <citation type="submission" date="2016-11" db="EMBL/GenBank/DDBJ databases">
        <authorList>
            <person name="Jaros S."/>
            <person name="Januszkiewicz K."/>
            <person name="Wedrychowicz H."/>
        </authorList>
    </citation>
    <scope>NUCLEOTIDE SEQUENCE [LARGE SCALE GENOMIC DNA]</scope>
    <source>
        <strain evidence="9 10">DSM 12906</strain>
    </source>
</reference>
<keyword evidence="2" id="KW-1003">Cell membrane</keyword>
<dbReference type="Pfam" id="PF01569">
    <property type="entry name" value="PAP2"/>
    <property type="match status" value="1"/>
</dbReference>
<dbReference type="GO" id="GO:0005886">
    <property type="term" value="C:plasma membrane"/>
    <property type="evidence" value="ECO:0007669"/>
    <property type="project" value="UniProtKB-SubCell"/>
</dbReference>
<feature type="transmembrane region" description="Helical" evidence="7">
    <location>
        <begin position="78"/>
        <end position="101"/>
    </location>
</feature>
<dbReference type="Pfam" id="PF19279">
    <property type="entry name" value="YegS_C"/>
    <property type="match status" value="1"/>
</dbReference>